<protein>
    <submittedName>
        <fullName evidence="2">Uncharacterized protein</fullName>
    </submittedName>
</protein>
<dbReference type="EMBL" id="WHJG01000001">
    <property type="protein sequence ID" value="NHZ77961.1"/>
    <property type="molecule type" value="Genomic_DNA"/>
</dbReference>
<proteinExistence type="predicted"/>
<evidence type="ECO:0000256" key="1">
    <source>
        <dbReference type="SAM" id="SignalP"/>
    </source>
</evidence>
<name>A0ABX0N6K5_9BURK</name>
<feature type="signal peptide" evidence="1">
    <location>
        <begin position="1"/>
        <end position="21"/>
    </location>
</feature>
<evidence type="ECO:0000313" key="2">
    <source>
        <dbReference type="EMBL" id="NHZ77961.1"/>
    </source>
</evidence>
<comment type="caution">
    <text evidence="2">The sequence shown here is derived from an EMBL/GenBank/DDBJ whole genome shotgun (WGS) entry which is preliminary data.</text>
</comment>
<organism evidence="2 3">
    <name type="scientific">Massilia frigida</name>
    <dbReference type="NCBI Taxonomy" id="2609281"/>
    <lineage>
        <taxon>Bacteria</taxon>
        <taxon>Pseudomonadati</taxon>
        <taxon>Pseudomonadota</taxon>
        <taxon>Betaproteobacteria</taxon>
        <taxon>Burkholderiales</taxon>
        <taxon>Oxalobacteraceae</taxon>
        <taxon>Telluria group</taxon>
        <taxon>Massilia</taxon>
    </lineage>
</organism>
<dbReference type="Proteomes" id="UP000621455">
    <property type="component" value="Unassembled WGS sequence"/>
</dbReference>
<evidence type="ECO:0000313" key="3">
    <source>
        <dbReference type="Proteomes" id="UP000621455"/>
    </source>
</evidence>
<sequence length="163" mass="17249">MRPIEALLFISAALFGATALAADKATPAFVPDAAVQRAASAYAAQAVATARDQFGIKLDGSDASMVQLEAVLARAHTSYAAKSPRPSDEQVMAVARMYGSYLGEVVRLKHGGVWGMAPLDGQTLPGMRTTAGTNFWPWTQASQRISKGAGNNVADYYKVLLTK</sequence>
<gene>
    <name evidence="2" type="ORF">F2P44_01400</name>
</gene>
<keyword evidence="3" id="KW-1185">Reference proteome</keyword>
<dbReference type="RefSeq" id="WP_167084332.1">
    <property type="nucleotide sequence ID" value="NZ_WHJG01000001.1"/>
</dbReference>
<keyword evidence="1" id="KW-0732">Signal</keyword>
<feature type="chain" id="PRO_5046757030" evidence="1">
    <location>
        <begin position="22"/>
        <end position="163"/>
    </location>
</feature>
<reference evidence="2 3" key="1">
    <citation type="submission" date="2019-10" db="EMBL/GenBank/DDBJ databases">
        <title>Taxonomy of Antarctic Massilia spp.: description of Massilia rubra sp. nov., Massilia aquatica sp. nov., Massilia mucilaginosa sp. nov., Massilia frigida sp. nov. isolated from streams, lakes and regoliths.</title>
        <authorList>
            <person name="Holochova P."/>
            <person name="Sedlacek I."/>
            <person name="Kralova S."/>
            <person name="Maslanova I."/>
            <person name="Busse H.-J."/>
            <person name="Stankova E."/>
            <person name="Vrbovska V."/>
            <person name="Kovarovic V."/>
            <person name="Bartak M."/>
            <person name="Svec P."/>
            <person name="Pantucek R."/>
        </authorList>
    </citation>
    <scope>NUCLEOTIDE SEQUENCE [LARGE SCALE GENOMIC DNA]</scope>
    <source>
        <strain evidence="2 3">CCM 8695</strain>
    </source>
</reference>
<accession>A0ABX0N6K5</accession>